<dbReference type="InterPro" id="IPR050541">
    <property type="entry name" value="LRR_TM_domain-containing"/>
</dbReference>
<dbReference type="EMBL" id="CAJNOG010000351">
    <property type="protein sequence ID" value="CAF1192030.1"/>
    <property type="molecule type" value="Genomic_DNA"/>
</dbReference>
<reference evidence="4" key="1">
    <citation type="submission" date="2021-02" db="EMBL/GenBank/DDBJ databases">
        <authorList>
            <person name="Nowell W R."/>
        </authorList>
    </citation>
    <scope>NUCLEOTIDE SEQUENCE</scope>
</reference>
<evidence type="ECO:0000256" key="3">
    <source>
        <dbReference type="ARBA" id="ARBA00022737"/>
    </source>
</evidence>
<dbReference type="SUPFAM" id="SSF52058">
    <property type="entry name" value="L domain-like"/>
    <property type="match status" value="2"/>
</dbReference>
<sequence length="536" mass="62233">ENDNNIEKQMASHLVQSNSQYVHHLNSSIFDFLSSSNISLASMIYNDQTINLHNFGITNIESDTFIHNHRLIRTIILSSNSLSYLPNHLFKPFSKTLLNLNLQNNQFLSLTNNYFLRHLEQLRTLDLSKNSIKEIYIQDFLGLKHLDTLILRDNKITYLSYASFTYCQKITTLDLSDNKISMMDSNAFYLLKNLKILLLNNNPLGQRSLTNSLMKPLKNLQYLDLENTQLENLPPFLFQTNHRLQSVKLRRNNFQTIFNKSSNYSLKRTFCGARSLVEIDLVSTNIRSLDVCTYYQISSLRRLYLMNNPLHCTCDLFYLKYGDIYRLLSNNKNEIDNEQYANIDIYLNRWVSKLELRRHLEKAHERGDFYRFPIELSSFARCATPKKWHKYEINNITGIYKQCRHRWLTIEHDCQDYCQVGVETTVKAGVPLFAATEMKVSASASLRLKYGSESTEEKSQVYTIEVTSPSNTTMDASLFVLEGTVEVRNVAQITIIYTDDTEKIVKDQERKYRGVRASNVNAVFGPVKPIKTPSTL</sequence>
<dbReference type="InterPro" id="IPR032675">
    <property type="entry name" value="LRR_dom_sf"/>
</dbReference>
<dbReference type="Pfam" id="PF13855">
    <property type="entry name" value="LRR_8"/>
    <property type="match status" value="1"/>
</dbReference>
<keyword evidence="1" id="KW-0433">Leucine-rich repeat</keyword>
<dbReference type="SUPFAM" id="SSF56973">
    <property type="entry name" value="Aerolisin/ETX pore-forming domain"/>
    <property type="match status" value="1"/>
</dbReference>
<dbReference type="Gene3D" id="2.170.15.10">
    <property type="entry name" value="Proaerolysin, chain A, domain 3"/>
    <property type="match status" value="1"/>
</dbReference>
<dbReference type="InterPro" id="IPR001611">
    <property type="entry name" value="Leu-rich_rpt"/>
</dbReference>
<dbReference type="AlphaFoldDB" id="A0A814VT12"/>
<feature type="non-terminal residue" evidence="4">
    <location>
        <position position="1"/>
    </location>
</feature>
<evidence type="ECO:0000313" key="4">
    <source>
        <dbReference type="EMBL" id="CAF1192030.1"/>
    </source>
</evidence>
<dbReference type="PROSITE" id="PS51450">
    <property type="entry name" value="LRR"/>
    <property type="match status" value="2"/>
</dbReference>
<gene>
    <name evidence="4" type="ORF">JYZ213_LOCUS26398</name>
</gene>
<dbReference type="Proteomes" id="UP000663845">
    <property type="component" value="Unassembled WGS sequence"/>
</dbReference>
<comment type="caution">
    <text evidence="4">The sequence shown here is derived from an EMBL/GenBank/DDBJ whole genome shotgun (WGS) entry which is preliminary data.</text>
</comment>
<accession>A0A814VT12</accession>
<dbReference type="PANTHER" id="PTHR24369:SF210">
    <property type="entry name" value="CHAOPTIN-RELATED"/>
    <property type="match status" value="1"/>
</dbReference>
<proteinExistence type="predicted"/>
<keyword evidence="3" id="KW-0677">Repeat</keyword>
<dbReference type="InterPro" id="IPR003591">
    <property type="entry name" value="Leu-rich_rpt_typical-subtyp"/>
</dbReference>
<keyword evidence="2" id="KW-0732">Signal</keyword>
<protein>
    <submittedName>
        <fullName evidence="4">Uncharacterized protein</fullName>
    </submittedName>
</protein>
<evidence type="ECO:0000256" key="2">
    <source>
        <dbReference type="ARBA" id="ARBA00022729"/>
    </source>
</evidence>
<dbReference type="SMART" id="SM00369">
    <property type="entry name" value="LRR_TYP"/>
    <property type="match status" value="6"/>
</dbReference>
<organism evidence="4 5">
    <name type="scientific">Adineta steineri</name>
    <dbReference type="NCBI Taxonomy" id="433720"/>
    <lineage>
        <taxon>Eukaryota</taxon>
        <taxon>Metazoa</taxon>
        <taxon>Spiralia</taxon>
        <taxon>Gnathifera</taxon>
        <taxon>Rotifera</taxon>
        <taxon>Eurotatoria</taxon>
        <taxon>Bdelloidea</taxon>
        <taxon>Adinetida</taxon>
        <taxon>Adinetidae</taxon>
        <taxon>Adineta</taxon>
    </lineage>
</organism>
<evidence type="ECO:0000256" key="1">
    <source>
        <dbReference type="ARBA" id="ARBA00022614"/>
    </source>
</evidence>
<dbReference type="Gene3D" id="3.80.10.10">
    <property type="entry name" value="Ribonuclease Inhibitor"/>
    <property type="match status" value="1"/>
</dbReference>
<dbReference type="GO" id="GO:0005886">
    <property type="term" value="C:plasma membrane"/>
    <property type="evidence" value="ECO:0007669"/>
    <property type="project" value="TreeGrafter"/>
</dbReference>
<dbReference type="PANTHER" id="PTHR24369">
    <property type="entry name" value="ANTIGEN BSP, PUTATIVE-RELATED"/>
    <property type="match status" value="1"/>
</dbReference>
<evidence type="ECO:0000313" key="5">
    <source>
        <dbReference type="Proteomes" id="UP000663845"/>
    </source>
</evidence>
<name>A0A814VT12_9BILA</name>